<dbReference type="AlphaFoldDB" id="A0AAD6ZWR4"/>
<protein>
    <submittedName>
        <fullName evidence="2">Uncharacterized protein</fullName>
    </submittedName>
</protein>
<evidence type="ECO:0000313" key="3">
    <source>
        <dbReference type="Proteomes" id="UP001218218"/>
    </source>
</evidence>
<evidence type="ECO:0000256" key="1">
    <source>
        <dbReference type="SAM" id="MobiDB-lite"/>
    </source>
</evidence>
<feature type="region of interest" description="Disordered" evidence="1">
    <location>
        <begin position="1"/>
        <end position="23"/>
    </location>
</feature>
<dbReference type="Proteomes" id="UP001218218">
    <property type="component" value="Unassembled WGS sequence"/>
</dbReference>
<reference evidence="2" key="1">
    <citation type="submission" date="2023-03" db="EMBL/GenBank/DDBJ databases">
        <title>Massive genome expansion in bonnet fungi (Mycena s.s.) driven by repeated elements and novel gene families across ecological guilds.</title>
        <authorList>
            <consortium name="Lawrence Berkeley National Laboratory"/>
            <person name="Harder C.B."/>
            <person name="Miyauchi S."/>
            <person name="Viragh M."/>
            <person name="Kuo A."/>
            <person name="Thoen E."/>
            <person name="Andreopoulos B."/>
            <person name="Lu D."/>
            <person name="Skrede I."/>
            <person name="Drula E."/>
            <person name="Henrissat B."/>
            <person name="Morin E."/>
            <person name="Kohler A."/>
            <person name="Barry K."/>
            <person name="LaButti K."/>
            <person name="Morin E."/>
            <person name="Salamov A."/>
            <person name="Lipzen A."/>
            <person name="Mereny Z."/>
            <person name="Hegedus B."/>
            <person name="Baldrian P."/>
            <person name="Stursova M."/>
            <person name="Weitz H."/>
            <person name="Taylor A."/>
            <person name="Grigoriev I.V."/>
            <person name="Nagy L.G."/>
            <person name="Martin F."/>
            <person name="Kauserud H."/>
        </authorList>
    </citation>
    <scope>NUCLEOTIDE SEQUENCE</scope>
    <source>
        <strain evidence="2">CBHHK002</strain>
    </source>
</reference>
<keyword evidence="3" id="KW-1185">Reference proteome</keyword>
<evidence type="ECO:0000313" key="2">
    <source>
        <dbReference type="EMBL" id="KAJ7343015.1"/>
    </source>
</evidence>
<dbReference type="CDD" id="cd21037">
    <property type="entry name" value="MLKL_NTD"/>
    <property type="match status" value="1"/>
</dbReference>
<name>A0AAD6ZWR4_9AGAR</name>
<organism evidence="2 3">
    <name type="scientific">Mycena albidolilacea</name>
    <dbReference type="NCBI Taxonomy" id="1033008"/>
    <lineage>
        <taxon>Eukaryota</taxon>
        <taxon>Fungi</taxon>
        <taxon>Dikarya</taxon>
        <taxon>Basidiomycota</taxon>
        <taxon>Agaricomycotina</taxon>
        <taxon>Agaricomycetes</taxon>
        <taxon>Agaricomycetidae</taxon>
        <taxon>Agaricales</taxon>
        <taxon>Marasmiineae</taxon>
        <taxon>Mycenaceae</taxon>
        <taxon>Mycena</taxon>
    </lineage>
</organism>
<dbReference type="Gene3D" id="1.20.930.20">
    <property type="entry name" value="Adaptor protein Cbl, N-terminal domain"/>
    <property type="match status" value="1"/>
</dbReference>
<proteinExistence type="predicted"/>
<dbReference type="InterPro" id="IPR036537">
    <property type="entry name" value="Adaptor_Cbl_N_dom_sf"/>
</dbReference>
<accession>A0AAD6ZWR4</accession>
<dbReference type="InterPro" id="IPR059179">
    <property type="entry name" value="MLKL-like_MCAfunc"/>
</dbReference>
<comment type="caution">
    <text evidence="2">The sequence shown here is derived from an EMBL/GenBank/DDBJ whole genome shotgun (WGS) entry which is preliminary data.</text>
</comment>
<feature type="compositionally biased region" description="Polar residues" evidence="1">
    <location>
        <begin position="1"/>
        <end position="15"/>
    </location>
</feature>
<dbReference type="GO" id="GO:0007166">
    <property type="term" value="P:cell surface receptor signaling pathway"/>
    <property type="evidence" value="ECO:0007669"/>
    <property type="project" value="InterPro"/>
</dbReference>
<sequence length="246" mass="27512">MQSASFTTSPNTRFTANMDGRPPPLVRARKRVGNFVKGAFGRLKSGANEDATYQDLLWTVLTALKTSTDAFPPLKGVVGAVISIMEISQRITHSKKDARELAGQAVGILILLSNEVSTRGTISPPMLGSIERFVTTLEEIQSEMNRLMNPSRMWRLKHLNRTEGTLRKFNKRLDDASREFTMGLAVRTEVAVYRVHAEVLDTSAAHLNLHNKEIFVTHDEIGTPTILMPDGWIHHKKGHNDRSDVR</sequence>
<gene>
    <name evidence="2" type="ORF">DFH08DRAFT_1081958</name>
</gene>
<dbReference type="EMBL" id="JARIHO010000024">
    <property type="protein sequence ID" value="KAJ7343015.1"/>
    <property type="molecule type" value="Genomic_DNA"/>
</dbReference>